<feature type="non-terminal residue" evidence="10">
    <location>
        <position position="381"/>
    </location>
</feature>
<dbReference type="Gene3D" id="3.30.420.10">
    <property type="entry name" value="Ribonuclease H-like superfamily/Ribonuclease H"/>
    <property type="match status" value="1"/>
</dbReference>
<comment type="catalytic activity">
    <reaction evidence="8">
        <text>DNA(n) + a 2'-deoxyribonucleoside 5'-triphosphate = DNA(n+1) + diphosphate</text>
        <dbReference type="Rhea" id="RHEA:22508"/>
        <dbReference type="Rhea" id="RHEA-COMP:17339"/>
        <dbReference type="Rhea" id="RHEA-COMP:17340"/>
        <dbReference type="ChEBI" id="CHEBI:33019"/>
        <dbReference type="ChEBI" id="CHEBI:61560"/>
        <dbReference type="ChEBI" id="CHEBI:173112"/>
        <dbReference type="EC" id="2.7.7.7"/>
    </reaction>
</comment>
<dbReference type="Proteomes" id="UP001159427">
    <property type="component" value="Unassembled WGS sequence"/>
</dbReference>
<evidence type="ECO:0000256" key="7">
    <source>
        <dbReference type="ARBA" id="ARBA00023125"/>
    </source>
</evidence>
<dbReference type="PANTHER" id="PTHR33568">
    <property type="entry name" value="DNA POLYMERASE"/>
    <property type="match status" value="1"/>
</dbReference>
<dbReference type="EC" id="2.7.7.7" evidence="2"/>
<keyword evidence="7" id="KW-0238">DNA-binding</keyword>
<keyword evidence="11" id="KW-1185">Reference proteome</keyword>
<sequence length="381" mass="43827">MIAHAHKDDSNDADQDYRNIIQGRKIQEEKAIELLELADVHRGPCGLEELEKFQQYLQPTYQLIVMCRTKAFFVIFKGPPADIEIKLIKSDTHYDGCSSFSAFQNRSYWCSLCEKGFNVDDAKHHPCDGRNCVACSRKDCPDYDRTNPNPPILCNFCHCRFYGNNCFDYHREKNQCPKHRTCPKCHAEYNFIKGKRHRCGFAPCPSCKEMVEIHAHKCFIQPVVEHPEEDVGDDNGKKKALPLPLLVYADIEAMQLPDRQFEPNMLCYRTNESVNIVTHKGKDCVCTFLHDLDDAAEIPDDDRQRTIITIFHNLKGFDGTFIIDQMYKQQRSIENQLTVGSKVLCFESGPLIFKDSLCFLPMPLASFPSAFNLTELKKGFF</sequence>
<dbReference type="PANTHER" id="PTHR33568:SF3">
    <property type="entry name" value="DNA-DIRECTED DNA POLYMERASE"/>
    <property type="match status" value="1"/>
</dbReference>
<evidence type="ECO:0000256" key="6">
    <source>
        <dbReference type="ARBA" id="ARBA00022932"/>
    </source>
</evidence>
<evidence type="ECO:0000256" key="8">
    <source>
        <dbReference type="ARBA" id="ARBA00049244"/>
    </source>
</evidence>
<gene>
    <name evidence="10" type="ORF">PEVE_00041176</name>
</gene>
<proteinExistence type="inferred from homology"/>
<keyword evidence="4" id="KW-0548">Nucleotidyltransferase</keyword>
<evidence type="ECO:0000259" key="9">
    <source>
        <dbReference type="Pfam" id="PF03175"/>
    </source>
</evidence>
<name>A0ABN8NCZ9_9CNID</name>
<comment type="caution">
    <text evidence="10">The sequence shown here is derived from an EMBL/GenBank/DDBJ whole genome shotgun (WGS) entry which is preliminary data.</text>
</comment>
<organism evidence="10 11">
    <name type="scientific">Porites evermanni</name>
    <dbReference type="NCBI Taxonomy" id="104178"/>
    <lineage>
        <taxon>Eukaryota</taxon>
        <taxon>Metazoa</taxon>
        <taxon>Cnidaria</taxon>
        <taxon>Anthozoa</taxon>
        <taxon>Hexacorallia</taxon>
        <taxon>Scleractinia</taxon>
        <taxon>Fungiina</taxon>
        <taxon>Poritidae</taxon>
        <taxon>Porites</taxon>
    </lineage>
</organism>
<evidence type="ECO:0000256" key="2">
    <source>
        <dbReference type="ARBA" id="ARBA00012417"/>
    </source>
</evidence>
<evidence type="ECO:0000313" key="11">
    <source>
        <dbReference type="Proteomes" id="UP001159427"/>
    </source>
</evidence>
<accession>A0ABN8NCZ9</accession>
<dbReference type="EMBL" id="CALNXI010000776">
    <property type="protein sequence ID" value="CAH3046157.1"/>
    <property type="molecule type" value="Genomic_DNA"/>
</dbReference>
<evidence type="ECO:0000256" key="4">
    <source>
        <dbReference type="ARBA" id="ARBA00022695"/>
    </source>
</evidence>
<evidence type="ECO:0000256" key="1">
    <source>
        <dbReference type="ARBA" id="ARBA00005755"/>
    </source>
</evidence>
<dbReference type="InterPro" id="IPR004868">
    <property type="entry name" value="DNA-dir_DNA_pol_B_mt/vir"/>
</dbReference>
<feature type="domain" description="DNA-directed DNA polymerase family B mitochondria/virus" evidence="9">
    <location>
        <begin position="306"/>
        <end position="381"/>
    </location>
</feature>
<dbReference type="Pfam" id="PF03175">
    <property type="entry name" value="DNA_pol_B_2"/>
    <property type="match status" value="1"/>
</dbReference>
<evidence type="ECO:0000256" key="5">
    <source>
        <dbReference type="ARBA" id="ARBA00022705"/>
    </source>
</evidence>
<dbReference type="SUPFAM" id="SSF53098">
    <property type="entry name" value="Ribonuclease H-like"/>
    <property type="match status" value="1"/>
</dbReference>
<keyword evidence="3" id="KW-0808">Transferase</keyword>
<evidence type="ECO:0000256" key="3">
    <source>
        <dbReference type="ARBA" id="ARBA00022679"/>
    </source>
</evidence>
<keyword evidence="5" id="KW-0235">DNA replication</keyword>
<reference evidence="10 11" key="1">
    <citation type="submission" date="2022-05" db="EMBL/GenBank/DDBJ databases">
        <authorList>
            <consortium name="Genoscope - CEA"/>
            <person name="William W."/>
        </authorList>
    </citation>
    <scope>NUCLEOTIDE SEQUENCE [LARGE SCALE GENOMIC DNA]</scope>
</reference>
<dbReference type="InterPro" id="IPR012337">
    <property type="entry name" value="RNaseH-like_sf"/>
</dbReference>
<keyword evidence="6" id="KW-0239">DNA-directed DNA polymerase</keyword>
<protein>
    <recommendedName>
        <fullName evidence="2">DNA-directed DNA polymerase</fullName>
        <ecNumber evidence="2">2.7.7.7</ecNumber>
    </recommendedName>
</protein>
<dbReference type="InterPro" id="IPR036397">
    <property type="entry name" value="RNaseH_sf"/>
</dbReference>
<comment type="similarity">
    <text evidence="1">Belongs to the DNA polymerase type-B family.</text>
</comment>
<evidence type="ECO:0000313" key="10">
    <source>
        <dbReference type="EMBL" id="CAH3046157.1"/>
    </source>
</evidence>